<feature type="domain" description="HPt" evidence="2">
    <location>
        <begin position="15"/>
        <end position="111"/>
    </location>
</feature>
<evidence type="ECO:0000259" key="2">
    <source>
        <dbReference type="PROSITE" id="PS50894"/>
    </source>
</evidence>
<protein>
    <recommendedName>
        <fullName evidence="2">HPt domain-containing protein</fullName>
    </recommendedName>
</protein>
<dbReference type="PROSITE" id="PS50894">
    <property type="entry name" value="HPT"/>
    <property type="match status" value="1"/>
</dbReference>
<accession>A0A350HBC5</accession>
<evidence type="ECO:0000313" key="3">
    <source>
        <dbReference type="EMBL" id="HAV92841.1"/>
    </source>
</evidence>
<gene>
    <name evidence="3" type="ORF">DCW38_06645</name>
</gene>
<dbReference type="GO" id="GO:0000160">
    <property type="term" value="P:phosphorelay signal transduction system"/>
    <property type="evidence" value="ECO:0007669"/>
    <property type="project" value="InterPro"/>
</dbReference>
<reference evidence="3 4" key="1">
    <citation type="journal article" date="2018" name="Nat. Biotechnol.">
        <title>A standardized bacterial taxonomy based on genome phylogeny substantially revises the tree of life.</title>
        <authorList>
            <person name="Parks D.H."/>
            <person name="Chuvochina M."/>
            <person name="Waite D.W."/>
            <person name="Rinke C."/>
            <person name="Skarshewski A."/>
            <person name="Chaumeil P.A."/>
            <person name="Hugenholtz P."/>
        </authorList>
    </citation>
    <scope>NUCLEOTIDE SEQUENCE [LARGE SCALE GENOMIC DNA]</scope>
    <source>
        <strain evidence="3">UBA9956</strain>
    </source>
</reference>
<dbReference type="EMBL" id="DMZY01000194">
    <property type="protein sequence ID" value="HAV92841.1"/>
    <property type="molecule type" value="Genomic_DNA"/>
</dbReference>
<keyword evidence="1" id="KW-0597">Phosphoprotein</keyword>
<proteinExistence type="predicted"/>
<dbReference type="Pfam" id="PF01627">
    <property type="entry name" value="Hpt"/>
    <property type="match status" value="1"/>
</dbReference>
<sequence>MKFDLSSLNELLGNDEDALKDILRAFVTDYEKYVKDLEDGVIERDFEKIKKNAHAMKSVVGNFNLKELYDYASDMERRAKENLYDGMNELFEKFKDGLIKFRDWIEETYQI</sequence>
<evidence type="ECO:0000256" key="1">
    <source>
        <dbReference type="PROSITE-ProRule" id="PRU00110"/>
    </source>
</evidence>
<comment type="caution">
    <text evidence="3">The sequence shown here is derived from an EMBL/GenBank/DDBJ whole genome shotgun (WGS) entry which is preliminary data.</text>
</comment>
<name>A0A350HBC5_UNCW3</name>
<dbReference type="InterPro" id="IPR036641">
    <property type="entry name" value="HPT_dom_sf"/>
</dbReference>
<dbReference type="Gene3D" id="1.20.120.160">
    <property type="entry name" value="HPT domain"/>
    <property type="match status" value="1"/>
</dbReference>
<dbReference type="SUPFAM" id="SSF47226">
    <property type="entry name" value="Histidine-containing phosphotransfer domain, HPT domain"/>
    <property type="match status" value="1"/>
</dbReference>
<evidence type="ECO:0000313" key="4">
    <source>
        <dbReference type="Proteomes" id="UP000264062"/>
    </source>
</evidence>
<dbReference type="Proteomes" id="UP000264062">
    <property type="component" value="Unassembled WGS sequence"/>
</dbReference>
<dbReference type="AlphaFoldDB" id="A0A350HBC5"/>
<organism evidence="3 4">
    <name type="scientific">candidate division WOR-3 bacterium</name>
    <dbReference type="NCBI Taxonomy" id="2052148"/>
    <lineage>
        <taxon>Bacteria</taxon>
        <taxon>Bacteria division WOR-3</taxon>
    </lineage>
</organism>
<dbReference type="InterPro" id="IPR008207">
    <property type="entry name" value="Sig_transdc_His_kin_Hpt_dom"/>
</dbReference>
<feature type="modified residue" description="Phosphohistidine" evidence="1">
    <location>
        <position position="54"/>
    </location>
</feature>